<feature type="transmembrane region" description="Helical" evidence="1">
    <location>
        <begin position="33"/>
        <end position="54"/>
    </location>
</feature>
<dbReference type="EMBL" id="PEYY01000100">
    <property type="protein sequence ID" value="PIS17829.1"/>
    <property type="molecule type" value="Genomic_DNA"/>
</dbReference>
<keyword evidence="1" id="KW-0812">Transmembrane</keyword>
<keyword evidence="1" id="KW-1133">Transmembrane helix</keyword>
<organism evidence="2 3">
    <name type="scientific">Candidatus Collierbacteria bacterium CG09_land_8_20_14_0_10_46_12</name>
    <dbReference type="NCBI Taxonomy" id="1974533"/>
    <lineage>
        <taxon>Bacteria</taxon>
        <taxon>Candidatus Collieribacteriota</taxon>
    </lineage>
</organism>
<evidence type="ECO:0000313" key="2">
    <source>
        <dbReference type="EMBL" id="PIS17829.1"/>
    </source>
</evidence>
<dbReference type="Proteomes" id="UP000229574">
    <property type="component" value="Unassembled WGS sequence"/>
</dbReference>
<comment type="caution">
    <text evidence="2">The sequence shown here is derived from an EMBL/GenBank/DDBJ whole genome shotgun (WGS) entry which is preliminary data.</text>
</comment>
<feature type="transmembrane region" description="Helical" evidence="1">
    <location>
        <begin position="66"/>
        <end position="85"/>
    </location>
</feature>
<gene>
    <name evidence="2" type="ORF">COT54_02550</name>
</gene>
<accession>A0A2H0X0W5</accession>
<evidence type="ECO:0000313" key="3">
    <source>
        <dbReference type="Proteomes" id="UP000229574"/>
    </source>
</evidence>
<sequence>MPDIQYDQVAQTSEHKRFPLHFPSFKFGQIGRFLGIILVIVLLNLAAAVIAGFISAFSSNIDVNSLSLTFDPQITIAYILVYYSFVHFYKLTPRQSYLYLILALILSFTTNFIQGSITMIVLPPILKKFKLIEIIPQA</sequence>
<dbReference type="AlphaFoldDB" id="A0A2H0X0W5"/>
<name>A0A2H0X0W5_9BACT</name>
<protein>
    <submittedName>
        <fullName evidence="2">Uncharacterized protein</fullName>
    </submittedName>
</protein>
<feature type="transmembrane region" description="Helical" evidence="1">
    <location>
        <begin position="97"/>
        <end position="122"/>
    </location>
</feature>
<evidence type="ECO:0000256" key="1">
    <source>
        <dbReference type="SAM" id="Phobius"/>
    </source>
</evidence>
<keyword evidence="1" id="KW-0472">Membrane</keyword>
<reference evidence="3" key="1">
    <citation type="submission" date="2017-09" db="EMBL/GenBank/DDBJ databases">
        <title>Depth-based differentiation of microbial function through sediment-hosted aquifers and enrichment of novel symbionts in the deep terrestrial subsurface.</title>
        <authorList>
            <person name="Probst A.J."/>
            <person name="Ladd B."/>
            <person name="Jarett J.K."/>
            <person name="Geller-Mcgrath D.E."/>
            <person name="Sieber C.M.K."/>
            <person name="Emerson J.B."/>
            <person name="Anantharaman K."/>
            <person name="Thomas B.C."/>
            <person name="Malmstrom R."/>
            <person name="Stieglmeier M."/>
            <person name="Klingl A."/>
            <person name="Woyke T."/>
            <person name="Ryan C.M."/>
            <person name="Banfield J.F."/>
        </authorList>
    </citation>
    <scope>NUCLEOTIDE SEQUENCE [LARGE SCALE GENOMIC DNA]</scope>
</reference>
<proteinExistence type="predicted"/>